<evidence type="ECO:0000313" key="2">
    <source>
        <dbReference type="Proteomes" id="UP001501176"/>
    </source>
</evidence>
<name>A0ABN0TF87_9BURK</name>
<dbReference type="RefSeq" id="WP_325126239.1">
    <property type="nucleotide sequence ID" value="NZ_BAAAFN010000006.1"/>
</dbReference>
<dbReference type="EMBL" id="BAAAFN010000006">
    <property type="protein sequence ID" value="GAA0220142.1"/>
    <property type="molecule type" value="Genomic_DNA"/>
</dbReference>
<keyword evidence="2" id="KW-1185">Reference proteome</keyword>
<accession>A0ABN0TF87</accession>
<comment type="caution">
    <text evidence="1">The sequence shown here is derived from an EMBL/GenBank/DDBJ whole genome shotgun (WGS) entry which is preliminary data.</text>
</comment>
<evidence type="ECO:0000313" key="1">
    <source>
        <dbReference type="EMBL" id="GAA0220142.1"/>
    </source>
</evidence>
<reference evidence="1 2" key="1">
    <citation type="journal article" date="2019" name="Int. J. Syst. Evol. Microbiol.">
        <title>The Global Catalogue of Microorganisms (GCM) 10K type strain sequencing project: providing services to taxonomists for standard genome sequencing and annotation.</title>
        <authorList>
            <consortium name="The Broad Institute Genomics Platform"/>
            <consortium name="The Broad Institute Genome Sequencing Center for Infectious Disease"/>
            <person name="Wu L."/>
            <person name="Ma J."/>
        </authorList>
    </citation>
    <scope>NUCLEOTIDE SEQUENCE [LARGE SCALE GENOMIC DNA]</scope>
    <source>
        <strain evidence="1 2">JCM 16240</strain>
    </source>
</reference>
<gene>
    <name evidence="1" type="ORF">GCM10009125_06400</name>
</gene>
<organism evidence="1 2">
    <name type="scientific">Castellaniella daejeonensis</name>
    <dbReference type="NCBI Taxonomy" id="659013"/>
    <lineage>
        <taxon>Bacteria</taxon>
        <taxon>Pseudomonadati</taxon>
        <taxon>Pseudomonadota</taxon>
        <taxon>Betaproteobacteria</taxon>
        <taxon>Burkholderiales</taxon>
        <taxon>Alcaligenaceae</taxon>
        <taxon>Castellaniella</taxon>
    </lineage>
</organism>
<proteinExistence type="predicted"/>
<evidence type="ECO:0008006" key="3">
    <source>
        <dbReference type="Google" id="ProtNLM"/>
    </source>
</evidence>
<dbReference type="Proteomes" id="UP001501176">
    <property type="component" value="Unassembled WGS sequence"/>
</dbReference>
<protein>
    <recommendedName>
        <fullName evidence="3">Pilus assembly protein PilP</fullName>
    </recommendedName>
</protein>
<sequence length="189" mass="20644">MKTDREAVRQTWAPRAVSRGPFIPSLRSLPAAWLWLALAWCTPVPAHAQTQAGVVPPGVPATAGRMPEDPQTRWESQSVRELMQQDLRDALHPPVGGGQGGRPVPEQAVRPVLEPRLVALYGVGRALMAEVQVGRRAYLYVRGQAWPAGHAGDPGVYQLRGMNGACVQLERGQDRHSLCLRMLLGEARP</sequence>